<sequence length="64" mass="7345">MSAGMILIFDKGSQDEGLFSCKEALKTFKTGFMKKEQKFQMSFNILMTDKKIAPTGYQNLRKRS</sequence>
<evidence type="ECO:0000313" key="2">
    <source>
        <dbReference type="Proteomes" id="UP000516314"/>
    </source>
</evidence>
<dbReference type="Proteomes" id="UP000516314">
    <property type="component" value="Chromosome 1"/>
</dbReference>
<accession>A0A7G2E1A0</accession>
<name>A0A7G2E1A0_ARATH</name>
<dbReference type="AlphaFoldDB" id="A0A7G2E1A0"/>
<organism evidence="1 2">
    <name type="scientific">Arabidopsis thaliana</name>
    <name type="common">Mouse-ear cress</name>
    <dbReference type="NCBI Taxonomy" id="3702"/>
    <lineage>
        <taxon>Eukaryota</taxon>
        <taxon>Viridiplantae</taxon>
        <taxon>Streptophyta</taxon>
        <taxon>Embryophyta</taxon>
        <taxon>Tracheophyta</taxon>
        <taxon>Spermatophyta</taxon>
        <taxon>Magnoliopsida</taxon>
        <taxon>eudicotyledons</taxon>
        <taxon>Gunneridae</taxon>
        <taxon>Pentapetalae</taxon>
        <taxon>rosids</taxon>
        <taxon>malvids</taxon>
        <taxon>Brassicales</taxon>
        <taxon>Brassicaceae</taxon>
        <taxon>Camelineae</taxon>
        <taxon>Arabidopsis</taxon>
    </lineage>
</organism>
<dbReference type="EMBL" id="LR881466">
    <property type="protein sequence ID" value="CAD5314394.1"/>
    <property type="molecule type" value="Genomic_DNA"/>
</dbReference>
<protein>
    <submittedName>
        <fullName evidence="1">(thale cress) hypothetical protein</fullName>
    </submittedName>
</protein>
<proteinExistence type="predicted"/>
<reference evidence="1 2" key="1">
    <citation type="submission" date="2020-09" db="EMBL/GenBank/DDBJ databases">
        <authorList>
            <person name="Ashkenazy H."/>
        </authorList>
    </citation>
    <scope>NUCLEOTIDE SEQUENCE [LARGE SCALE GENOMIC DNA]</scope>
    <source>
        <strain evidence="2">cv. Cdm-0</strain>
    </source>
</reference>
<gene>
    <name evidence="1" type="ORF">AT9943_LOCUS2833</name>
</gene>
<evidence type="ECO:0000313" key="1">
    <source>
        <dbReference type="EMBL" id="CAD5314394.1"/>
    </source>
</evidence>